<feature type="compositionally biased region" description="Polar residues" evidence="1">
    <location>
        <begin position="345"/>
        <end position="354"/>
    </location>
</feature>
<dbReference type="EMBL" id="CAJNOR010001102">
    <property type="protein sequence ID" value="CAF1075229.1"/>
    <property type="molecule type" value="Genomic_DNA"/>
</dbReference>
<accession>A0A814M6J7</accession>
<evidence type="ECO:0000256" key="3">
    <source>
        <dbReference type="SAM" id="SignalP"/>
    </source>
</evidence>
<keyword evidence="6" id="KW-1185">Reference proteome</keyword>
<feature type="signal peptide" evidence="3">
    <location>
        <begin position="1"/>
        <end position="19"/>
    </location>
</feature>
<evidence type="ECO:0000313" key="6">
    <source>
        <dbReference type="Proteomes" id="UP000663828"/>
    </source>
</evidence>
<dbReference type="SUPFAM" id="SSF56436">
    <property type="entry name" value="C-type lectin-like"/>
    <property type="match status" value="1"/>
</dbReference>
<gene>
    <name evidence="5" type="ORF">XAT740_LOCUS17030</name>
</gene>
<sequence length="487" mass="53977">MSSLLIQLFLTISYETVTITSIYNSVCTTACNFPGMICTYGRCKCDWRSHLFWTGVRCLPCPTKWALADTACIGYYGVARTQANAQATCKSMQASLISLRDHSNLPFIYRETSPKFRRKKRQSDLIDATIGWTSAQAKTPSNPGLYVWADSTVAQFDSTSSWWCKKTTPFLGYQHLFDEPTRRLFGSERETCVLYRRGRTANLIICLDDVLCEQLHPFICERSETTAKIYPGSMLPGSTNFLNILSTSSKGNAFISPLKPGSNNNPNIVIHNHLGALAQPHASKSNNNTRTVIIIVVLILLILAAIIGGVFCLIAHNRKSRRLTQSNHHKDNGSDLTDIRPSIKSGVSTLSGASERTDIHSQRSSTGQHQTDSASEINSSNISINLLKQQEQKRKAGGFSKQTFDDFPVGSSFMDKVFSRGSIRVMVLYLKLSCPLSCCACLFPVMYIATAMPTTTPMIKHGIAMAIAKNACRGRFDLSLICRLDLY</sequence>
<feature type="compositionally biased region" description="Polar residues" evidence="1">
    <location>
        <begin position="362"/>
        <end position="376"/>
    </location>
</feature>
<keyword evidence="2" id="KW-0472">Membrane</keyword>
<dbReference type="Gene3D" id="3.10.100.10">
    <property type="entry name" value="Mannose-Binding Protein A, subunit A"/>
    <property type="match status" value="1"/>
</dbReference>
<feature type="transmembrane region" description="Helical" evidence="2">
    <location>
        <begin position="292"/>
        <end position="315"/>
    </location>
</feature>
<keyword evidence="2" id="KW-0812">Transmembrane</keyword>
<feature type="chain" id="PRO_5032731535" description="C-type lectin domain-containing protein" evidence="3">
    <location>
        <begin position="20"/>
        <end position="487"/>
    </location>
</feature>
<proteinExistence type="predicted"/>
<evidence type="ECO:0000313" key="5">
    <source>
        <dbReference type="EMBL" id="CAF1075229.1"/>
    </source>
</evidence>
<keyword evidence="2" id="KW-1133">Transmembrane helix</keyword>
<organism evidence="5 6">
    <name type="scientific">Adineta ricciae</name>
    <name type="common">Rotifer</name>
    <dbReference type="NCBI Taxonomy" id="249248"/>
    <lineage>
        <taxon>Eukaryota</taxon>
        <taxon>Metazoa</taxon>
        <taxon>Spiralia</taxon>
        <taxon>Gnathifera</taxon>
        <taxon>Rotifera</taxon>
        <taxon>Eurotatoria</taxon>
        <taxon>Bdelloidea</taxon>
        <taxon>Adinetida</taxon>
        <taxon>Adinetidae</taxon>
        <taxon>Adineta</taxon>
    </lineage>
</organism>
<evidence type="ECO:0000256" key="1">
    <source>
        <dbReference type="SAM" id="MobiDB-lite"/>
    </source>
</evidence>
<dbReference type="InterPro" id="IPR016186">
    <property type="entry name" value="C-type_lectin-like/link_sf"/>
</dbReference>
<protein>
    <recommendedName>
        <fullName evidence="4">C-type lectin domain-containing protein</fullName>
    </recommendedName>
</protein>
<dbReference type="InterPro" id="IPR001304">
    <property type="entry name" value="C-type_lectin-like"/>
</dbReference>
<dbReference type="Proteomes" id="UP000663828">
    <property type="component" value="Unassembled WGS sequence"/>
</dbReference>
<evidence type="ECO:0000256" key="2">
    <source>
        <dbReference type="SAM" id="Phobius"/>
    </source>
</evidence>
<evidence type="ECO:0000259" key="4">
    <source>
        <dbReference type="PROSITE" id="PS50041"/>
    </source>
</evidence>
<feature type="region of interest" description="Disordered" evidence="1">
    <location>
        <begin position="322"/>
        <end position="376"/>
    </location>
</feature>
<feature type="transmembrane region" description="Helical" evidence="2">
    <location>
        <begin position="428"/>
        <end position="449"/>
    </location>
</feature>
<name>A0A814M6J7_ADIRI</name>
<keyword evidence="3" id="KW-0732">Signal</keyword>
<dbReference type="AlphaFoldDB" id="A0A814M6J7"/>
<comment type="caution">
    <text evidence="5">The sequence shown here is derived from an EMBL/GenBank/DDBJ whole genome shotgun (WGS) entry which is preliminary data.</text>
</comment>
<feature type="domain" description="C-type lectin" evidence="4">
    <location>
        <begin position="68"/>
        <end position="221"/>
    </location>
</feature>
<dbReference type="InterPro" id="IPR016187">
    <property type="entry name" value="CTDL_fold"/>
</dbReference>
<reference evidence="5" key="1">
    <citation type="submission" date="2021-02" db="EMBL/GenBank/DDBJ databases">
        <authorList>
            <person name="Nowell W R."/>
        </authorList>
    </citation>
    <scope>NUCLEOTIDE SEQUENCE</scope>
</reference>
<dbReference type="PROSITE" id="PS50041">
    <property type="entry name" value="C_TYPE_LECTIN_2"/>
    <property type="match status" value="1"/>
</dbReference>
<dbReference type="CDD" id="cd00037">
    <property type="entry name" value="CLECT"/>
    <property type="match status" value="1"/>
</dbReference>